<keyword evidence="2" id="KW-1185">Reference proteome</keyword>
<organism evidence="1 2">
    <name type="scientific">Melastoma candidum</name>
    <dbReference type="NCBI Taxonomy" id="119954"/>
    <lineage>
        <taxon>Eukaryota</taxon>
        <taxon>Viridiplantae</taxon>
        <taxon>Streptophyta</taxon>
        <taxon>Embryophyta</taxon>
        <taxon>Tracheophyta</taxon>
        <taxon>Spermatophyta</taxon>
        <taxon>Magnoliopsida</taxon>
        <taxon>eudicotyledons</taxon>
        <taxon>Gunneridae</taxon>
        <taxon>Pentapetalae</taxon>
        <taxon>rosids</taxon>
        <taxon>malvids</taxon>
        <taxon>Myrtales</taxon>
        <taxon>Melastomataceae</taxon>
        <taxon>Melastomatoideae</taxon>
        <taxon>Melastomateae</taxon>
        <taxon>Melastoma</taxon>
    </lineage>
</organism>
<sequence length="275" mass="30337">MKPPAVTLSLSPHPQPGPSESKPQTTLPALHCLPTTDSHIMADAAPPPLPTPAATADPAPPPPPATTIFARIRLAAPADVPHIHKMIHQMAVFERLTYLCSATESSLSTTLFNHPPFTSFTVFLLETSPTPFSPSAAAASPAFDPFLRTLTIDLPVDDPEREVFRSSEGPLEDVAVAGFVLFFHNYSTFLAKPGFYVEDLFVRECYRRKGLGRMLLTAVARQAVRMGYGRVEWVVLDWNSNAIQFYEEMGAKVLRERRLCRLTGDELEAYGKIDF</sequence>
<dbReference type="EMBL" id="CM042882">
    <property type="protein sequence ID" value="KAI4382721.1"/>
    <property type="molecule type" value="Genomic_DNA"/>
</dbReference>
<gene>
    <name evidence="1" type="ORF">MLD38_008648</name>
</gene>
<name>A0ACB9RWW7_9MYRT</name>
<reference evidence="2" key="1">
    <citation type="journal article" date="2023" name="Front. Plant Sci.">
        <title>Chromosomal-level genome assembly of Melastoma candidum provides insights into trichome evolution.</title>
        <authorList>
            <person name="Zhong Y."/>
            <person name="Wu W."/>
            <person name="Sun C."/>
            <person name="Zou P."/>
            <person name="Liu Y."/>
            <person name="Dai S."/>
            <person name="Zhou R."/>
        </authorList>
    </citation>
    <scope>NUCLEOTIDE SEQUENCE [LARGE SCALE GENOMIC DNA]</scope>
</reference>
<dbReference type="Proteomes" id="UP001057402">
    <property type="component" value="Chromosome 3"/>
</dbReference>
<comment type="caution">
    <text evidence="1">The sequence shown here is derived from an EMBL/GenBank/DDBJ whole genome shotgun (WGS) entry which is preliminary data.</text>
</comment>
<protein>
    <submittedName>
        <fullName evidence="1">Uncharacterized protein</fullName>
    </submittedName>
</protein>
<evidence type="ECO:0000313" key="2">
    <source>
        <dbReference type="Proteomes" id="UP001057402"/>
    </source>
</evidence>
<proteinExistence type="predicted"/>
<accession>A0ACB9RWW7</accession>
<evidence type="ECO:0000313" key="1">
    <source>
        <dbReference type="EMBL" id="KAI4382721.1"/>
    </source>
</evidence>